<protein>
    <submittedName>
        <fullName evidence="1">Uncharacterized protein</fullName>
    </submittedName>
</protein>
<name>A0A7G2IKT2_CITFR</name>
<dbReference type="AlphaFoldDB" id="A0A7G2IKT2"/>
<evidence type="ECO:0000313" key="2">
    <source>
        <dbReference type="Proteomes" id="UP000019194"/>
    </source>
</evidence>
<reference evidence="1 2" key="1">
    <citation type="submission" date="2013-10" db="EMBL/GenBank/DDBJ databases">
        <title>Antibiotic resistance diversity of beta-lactamase producers in the General Hospital Vienna.</title>
        <authorList>
            <person name="Barisic I."/>
            <person name="Mitteregger D."/>
            <person name="Hirschl A.M."/>
            <person name="Noehammer C."/>
            <person name="Wiesinger-Mayr H."/>
        </authorList>
    </citation>
    <scope>NUCLEOTIDE SEQUENCE [LARGE SCALE GENOMIC DNA]</scope>
    <source>
        <strain evidence="1 2">ISC11</strain>
    </source>
</reference>
<evidence type="ECO:0000313" key="1">
    <source>
        <dbReference type="EMBL" id="CDL36679.1"/>
    </source>
</evidence>
<organism evidence="1 2">
    <name type="scientific">Citrobacter freundii</name>
    <dbReference type="NCBI Taxonomy" id="546"/>
    <lineage>
        <taxon>Bacteria</taxon>
        <taxon>Pseudomonadati</taxon>
        <taxon>Pseudomonadota</taxon>
        <taxon>Gammaproteobacteria</taxon>
        <taxon>Enterobacterales</taxon>
        <taxon>Enterobacteriaceae</taxon>
        <taxon>Citrobacter</taxon>
        <taxon>Citrobacter freundii complex</taxon>
    </lineage>
</organism>
<comment type="caution">
    <text evidence="1">The sequence shown here is derived from an EMBL/GenBank/DDBJ whole genome shotgun (WGS) entry which is preliminary data.</text>
</comment>
<dbReference type="EMBL" id="CBWP010000017">
    <property type="protein sequence ID" value="CDL36679.1"/>
    <property type="molecule type" value="Genomic_DNA"/>
</dbReference>
<proteinExistence type="predicted"/>
<sequence>MKADLALINVQTVTSTALCDEVVIAIGEKNTASILLLIM</sequence>
<accession>A0A7G2IKT2</accession>
<dbReference type="Proteomes" id="UP000019194">
    <property type="component" value="Unassembled WGS sequence"/>
</dbReference>